<dbReference type="Gene3D" id="3.40.50.1000">
    <property type="entry name" value="HAD superfamily/HAD-like"/>
    <property type="match status" value="1"/>
</dbReference>
<keyword evidence="2" id="KW-0812">Transmembrane</keyword>
<evidence type="ECO:0000313" key="6">
    <source>
        <dbReference type="Proteomes" id="UP001608902"/>
    </source>
</evidence>
<dbReference type="AlphaFoldDB" id="A0ABD6F0I9"/>
<dbReference type="SUPFAM" id="SSF81660">
    <property type="entry name" value="Metal cation-transporting ATPase, ATP-binding domain N"/>
    <property type="match status" value="1"/>
</dbReference>
<comment type="subcellular location">
    <subcellularLocation>
        <location evidence="1">Membrane</location>
    </subcellularLocation>
</comment>
<dbReference type="GO" id="GO:0016020">
    <property type="term" value="C:membrane"/>
    <property type="evidence" value="ECO:0007669"/>
    <property type="project" value="UniProtKB-SubCell"/>
</dbReference>
<reference evidence="5 6" key="1">
    <citation type="submission" date="2024-08" db="EMBL/GenBank/DDBJ databases">
        <title>Gnathostoma spinigerum genome.</title>
        <authorList>
            <person name="Gonzalez-Bertolin B."/>
            <person name="Monzon S."/>
            <person name="Zaballos A."/>
            <person name="Jimenez P."/>
            <person name="Dekumyoy P."/>
            <person name="Varona S."/>
            <person name="Cuesta I."/>
            <person name="Sumanam S."/>
            <person name="Adisakwattana P."/>
            <person name="Gasser R.B."/>
            <person name="Hernandez-Gonzalez A."/>
            <person name="Young N.D."/>
            <person name="Perteguer M.J."/>
        </authorList>
    </citation>
    <scope>NUCLEOTIDE SEQUENCE [LARGE SCALE GENOMIC DNA]</scope>
    <source>
        <strain evidence="5">AL3</strain>
        <tissue evidence="5">Liver</tissue>
    </source>
</reference>
<evidence type="ECO:0000313" key="5">
    <source>
        <dbReference type="EMBL" id="MFH4983224.1"/>
    </source>
</evidence>
<comment type="caution">
    <text evidence="5">The sequence shown here is derived from an EMBL/GenBank/DDBJ whole genome shotgun (WGS) entry which is preliminary data.</text>
</comment>
<dbReference type="SUPFAM" id="SSF81665">
    <property type="entry name" value="Calcium ATPase, transmembrane domain M"/>
    <property type="match status" value="1"/>
</dbReference>
<keyword evidence="3" id="KW-1133">Transmembrane helix</keyword>
<protein>
    <submittedName>
        <fullName evidence="5">Uncharacterized protein</fullName>
    </submittedName>
</protein>
<sequence>MGAVIFLLGCVLTKFEDVLALFSSGFLVVIVANVPQGLPATVTSELTIIARRMAKKNVYLKRLDVVDAFGAATVIASDKTGTLTMNDMTVTDVWTGLRYISGVPEVRQRTLHTIHSTLRSLNTLSLDVYDKPIPELLTLMAVCNKAQIEVSGLTIGTIGNEQLSIATRMRIRQEKLLWYPTGRTRLEKMDECVNRFLLLAL</sequence>
<dbReference type="Proteomes" id="UP001608902">
    <property type="component" value="Unassembled WGS sequence"/>
</dbReference>
<dbReference type="EMBL" id="JBGFUD010011502">
    <property type="protein sequence ID" value="MFH4983224.1"/>
    <property type="molecule type" value="Genomic_DNA"/>
</dbReference>
<proteinExistence type="predicted"/>
<keyword evidence="4" id="KW-0472">Membrane</keyword>
<gene>
    <name evidence="5" type="ORF">AB6A40_009933</name>
</gene>
<evidence type="ECO:0000256" key="1">
    <source>
        <dbReference type="ARBA" id="ARBA00004370"/>
    </source>
</evidence>
<dbReference type="Gene3D" id="1.20.1110.10">
    <property type="entry name" value="Calcium-transporting ATPase, transmembrane domain"/>
    <property type="match status" value="1"/>
</dbReference>
<dbReference type="InterPro" id="IPR023298">
    <property type="entry name" value="ATPase_P-typ_TM_dom_sf"/>
</dbReference>
<evidence type="ECO:0000256" key="4">
    <source>
        <dbReference type="ARBA" id="ARBA00023136"/>
    </source>
</evidence>
<dbReference type="PROSITE" id="PS00154">
    <property type="entry name" value="ATPASE_E1_E2"/>
    <property type="match status" value="1"/>
</dbReference>
<dbReference type="InterPro" id="IPR050510">
    <property type="entry name" value="Cation_transp_ATPase_P-type"/>
</dbReference>
<keyword evidence="6" id="KW-1185">Reference proteome</keyword>
<evidence type="ECO:0000256" key="2">
    <source>
        <dbReference type="ARBA" id="ARBA00022692"/>
    </source>
</evidence>
<accession>A0ABD6F0I9</accession>
<organism evidence="5 6">
    <name type="scientific">Gnathostoma spinigerum</name>
    <dbReference type="NCBI Taxonomy" id="75299"/>
    <lineage>
        <taxon>Eukaryota</taxon>
        <taxon>Metazoa</taxon>
        <taxon>Ecdysozoa</taxon>
        <taxon>Nematoda</taxon>
        <taxon>Chromadorea</taxon>
        <taxon>Rhabditida</taxon>
        <taxon>Spirurina</taxon>
        <taxon>Gnathostomatomorpha</taxon>
        <taxon>Gnathostomatoidea</taxon>
        <taxon>Gnathostomatidae</taxon>
        <taxon>Gnathostoma</taxon>
    </lineage>
</organism>
<dbReference type="InterPro" id="IPR023299">
    <property type="entry name" value="ATPase_P-typ_cyto_dom_N"/>
</dbReference>
<dbReference type="InterPro" id="IPR023214">
    <property type="entry name" value="HAD_sf"/>
</dbReference>
<evidence type="ECO:0000256" key="3">
    <source>
        <dbReference type="ARBA" id="ARBA00022989"/>
    </source>
</evidence>
<dbReference type="PANTHER" id="PTHR43294:SF5">
    <property type="entry name" value="CATION-TRANSPORTING P-TYPE ATPASE N-TERMINAL DOMAIN-CONTAINING PROTEIN"/>
    <property type="match status" value="1"/>
</dbReference>
<dbReference type="PANTHER" id="PTHR43294">
    <property type="entry name" value="SODIUM/POTASSIUM-TRANSPORTING ATPASE SUBUNIT ALPHA"/>
    <property type="match status" value="1"/>
</dbReference>
<name>A0ABD6F0I9_9BILA</name>
<dbReference type="Gene3D" id="3.40.1110.10">
    <property type="entry name" value="Calcium-transporting ATPase, cytoplasmic domain N"/>
    <property type="match status" value="1"/>
</dbReference>
<dbReference type="InterPro" id="IPR018303">
    <property type="entry name" value="ATPase_P-typ_P_site"/>
</dbReference>